<keyword evidence="9" id="KW-1185">Reference proteome</keyword>
<evidence type="ECO:0000256" key="7">
    <source>
        <dbReference type="SAM" id="Phobius"/>
    </source>
</evidence>
<dbReference type="PANTHER" id="PTHR21716">
    <property type="entry name" value="TRANSMEMBRANE PROTEIN"/>
    <property type="match status" value="1"/>
</dbReference>
<evidence type="ECO:0000256" key="4">
    <source>
        <dbReference type="ARBA" id="ARBA00022989"/>
    </source>
</evidence>
<feature type="transmembrane region" description="Helical" evidence="7">
    <location>
        <begin position="295"/>
        <end position="317"/>
    </location>
</feature>
<sequence>MDDTASDHRREQGKRMSDPHEAAGNDDLGSSPSRIDNPELRFEAQRAFVWTLVVGAVILAIYISQSLLVIFGAMVFAAMIDGGARLLGRVLPLSRMWLVLIVIGATAGFFYWLAMYAGSQISREAAALPTIVQAQINAGIAWLQTQGFDVSQTDLQGIAGNLMSGVGTVTRAIGGLLGGLSTIFLIAIIGIYVAMEPQLYERSVAWMLPRHRRAEFFETASRMGYTMRRLMAGRLVGMVFEGVFTWIMLALYGVPMAALLAILTGLLAFIPNLGALIAGGLMVMVGFSGGTDMGIYTIIVYFLVQTFDGYVIIPLIAKKTVDLAPAMVLASQLIMGILFGILGLFLADPLLAMIKVALERRAERNEEAYQAMMSEGS</sequence>
<feature type="transmembrane region" description="Helical" evidence="7">
    <location>
        <begin position="47"/>
        <end position="76"/>
    </location>
</feature>
<evidence type="ECO:0000256" key="2">
    <source>
        <dbReference type="ARBA" id="ARBA00009773"/>
    </source>
</evidence>
<comment type="subcellular location">
    <subcellularLocation>
        <location evidence="1">Membrane</location>
        <topology evidence="1">Multi-pass membrane protein</topology>
    </subcellularLocation>
</comment>
<accession>A0ABT1XTV9</accession>
<feature type="transmembrane region" description="Helical" evidence="7">
    <location>
        <begin position="329"/>
        <end position="354"/>
    </location>
</feature>
<feature type="transmembrane region" description="Helical" evidence="7">
    <location>
        <begin position="172"/>
        <end position="194"/>
    </location>
</feature>
<feature type="transmembrane region" description="Helical" evidence="7">
    <location>
        <begin position="231"/>
        <end position="252"/>
    </location>
</feature>
<evidence type="ECO:0000313" key="8">
    <source>
        <dbReference type="EMBL" id="MCR2835099.1"/>
    </source>
</evidence>
<evidence type="ECO:0000256" key="6">
    <source>
        <dbReference type="SAM" id="MobiDB-lite"/>
    </source>
</evidence>
<dbReference type="InterPro" id="IPR002549">
    <property type="entry name" value="AI-2E-like"/>
</dbReference>
<feature type="transmembrane region" description="Helical" evidence="7">
    <location>
        <begin position="258"/>
        <end position="283"/>
    </location>
</feature>
<comment type="caution">
    <text evidence="8">The sequence shown here is derived from an EMBL/GenBank/DDBJ whole genome shotgun (WGS) entry which is preliminary data.</text>
</comment>
<keyword evidence="5 7" id="KW-0472">Membrane</keyword>
<name>A0ABT1XTV9_9SPHN</name>
<reference evidence="8 9" key="1">
    <citation type="submission" date="2022-08" db="EMBL/GenBank/DDBJ databases">
        <title>Polyphasic taxonomy analysis of Qipengyuania sp.RS5-5.</title>
        <authorList>
            <person name="Xamxidin M."/>
            <person name="Wu M."/>
        </authorList>
    </citation>
    <scope>NUCLEOTIDE SEQUENCE [LARGE SCALE GENOMIC DNA]</scope>
    <source>
        <strain evidence="8 9">RS5-5</strain>
    </source>
</reference>
<proteinExistence type="inferred from homology"/>
<gene>
    <name evidence="8" type="ORF">NSO95_14210</name>
</gene>
<evidence type="ECO:0000256" key="5">
    <source>
        <dbReference type="ARBA" id="ARBA00023136"/>
    </source>
</evidence>
<protein>
    <submittedName>
        <fullName evidence="8">AI-2E family transporter</fullName>
    </submittedName>
</protein>
<dbReference type="Proteomes" id="UP001206067">
    <property type="component" value="Unassembled WGS sequence"/>
</dbReference>
<keyword evidence="4 7" id="KW-1133">Transmembrane helix</keyword>
<keyword evidence="3 7" id="KW-0812">Transmembrane</keyword>
<feature type="compositionally biased region" description="Basic and acidic residues" evidence="6">
    <location>
        <begin position="1"/>
        <end position="23"/>
    </location>
</feature>
<feature type="transmembrane region" description="Helical" evidence="7">
    <location>
        <begin position="97"/>
        <end position="114"/>
    </location>
</feature>
<evidence type="ECO:0000256" key="3">
    <source>
        <dbReference type="ARBA" id="ARBA00022692"/>
    </source>
</evidence>
<evidence type="ECO:0000313" key="9">
    <source>
        <dbReference type="Proteomes" id="UP001206067"/>
    </source>
</evidence>
<feature type="region of interest" description="Disordered" evidence="6">
    <location>
        <begin position="1"/>
        <end position="33"/>
    </location>
</feature>
<organism evidence="8 9">
    <name type="scientific">Parerythrobacter lacustris</name>
    <dbReference type="NCBI Taxonomy" id="2969984"/>
    <lineage>
        <taxon>Bacteria</taxon>
        <taxon>Pseudomonadati</taxon>
        <taxon>Pseudomonadota</taxon>
        <taxon>Alphaproteobacteria</taxon>
        <taxon>Sphingomonadales</taxon>
        <taxon>Erythrobacteraceae</taxon>
        <taxon>Parerythrobacter</taxon>
    </lineage>
</organism>
<dbReference type="EMBL" id="JANKHH010000007">
    <property type="protein sequence ID" value="MCR2835099.1"/>
    <property type="molecule type" value="Genomic_DNA"/>
</dbReference>
<dbReference type="Pfam" id="PF01594">
    <property type="entry name" value="AI-2E_transport"/>
    <property type="match status" value="1"/>
</dbReference>
<dbReference type="RefSeq" id="WP_257596968.1">
    <property type="nucleotide sequence ID" value="NZ_JANKHH010000007.1"/>
</dbReference>
<evidence type="ECO:0000256" key="1">
    <source>
        <dbReference type="ARBA" id="ARBA00004141"/>
    </source>
</evidence>
<comment type="similarity">
    <text evidence="2">Belongs to the autoinducer-2 exporter (AI-2E) (TC 2.A.86) family.</text>
</comment>
<dbReference type="PANTHER" id="PTHR21716:SF62">
    <property type="entry name" value="TRANSPORT PROTEIN YDBI-RELATED"/>
    <property type="match status" value="1"/>
</dbReference>